<dbReference type="EMBL" id="AUXX01000012">
    <property type="protein sequence ID" value="KZN67679.1"/>
    <property type="molecule type" value="Genomic_DNA"/>
</dbReference>
<proteinExistence type="predicted"/>
<comment type="caution">
    <text evidence="1">The sequence shown here is derived from an EMBL/GenBank/DDBJ whole genome shotgun (WGS) entry which is preliminary data.</text>
</comment>
<gene>
    <name evidence="1" type="ORF">N478_02650</name>
</gene>
<dbReference type="AlphaFoldDB" id="A0A162B7E3"/>
<evidence type="ECO:0000313" key="2">
    <source>
        <dbReference type="Proteomes" id="UP000076661"/>
    </source>
</evidence>
<protein>
    <submittedName>
        <fullName evidence="1">Uncharacterized protein</fullName>
    </submittedName>
</protein>
<accession>A0A162B7E3</accession>
<sequence length="39" mass="4224">MHKVVSSQVTALLLPVTTKLTSHELIFAALVSMIAMNNN</sequence>
<organism evidence="1 2">
    <name type="scientific">Pseudoalteromonas luteoviolacea S4060-1</name>
    <dbReference type="NCBI Taxonomy" id="1365257"/>
    <lineage>
        <taxon>Bacteria</taxon>
        <taxon>Pseudomonadati</taxon>
        <taxon>Pseudomonadota</taxon>
        <taxon>Gammaproteobacteria</taxon>
        <taxon>Alteromonadales</taxon>
        <taxon>Pseudoalteromonadaceae</taxon>
        <taxon>Pseudoalteromonas</taxon>
    </lineage>
</organism>
<evidence type="ECO:0000313" key="1">
    <source>
        <dbReference type="EMBL" id="KZN67679.1"/>
    </source>
</evidence>
<dbReference type="PATRIC" id="fig|1365257.3.peg.2121"/>
<dbReference type="Proteomes" id="UP000076661">
    <property type="component" value="Unassembled WGS sequence"/>
</dbReference>
<reference evidence="1 2" key="1">
    <citation type="submission" date="2013-07" db="EMBL/GenBank/DDBJ databases">
        <title>Comparative Genomic and Metabolomic Analysis of Twelve Strains of Pseudoalteromonas luteoviolacea.</title>
        <authorList>
            <person name="Vynne N.G."/>
            <person name="Mansson M."/>
            <person name="Gram L."/>
        </authorList>
    </citation>
    <scope>NUCLEOTIDE SEQUENCE [LARGE SCALE GENOMIC DNA]</scope>
    <source>
        <strain evidence="1 2">S4060-1</strain>
    </source>
</reference>
<name>A0A162B7E3_9GAMM</name>